<feature type="domain" description="DUF547" evidence="1">
    <location>
        <begin position="63"/>
        <end position="170"/>
    </location>
</feature>
<sequence>MASDAAGSGNSEPDWQPMDKYITPDGLVRYDLFLEEGPGALEHNARVAEQYAGLDGFEKRTSRDLAFYCNAYNMLAMCLAYQKLKKTEGKWKGLTGFVDKGKFFYLHSVTVAGQKMNLLNLENKIIRAYNEPRVHFAINCCSWSCPRLPQELFHADTFSEQLDSATSRFINVQGGAVVNGKAVSMSKIFKWYKGDFDTHGGGIINFINKYKKGDNVPQDASISWQDYDWSINWTKNPKAQESV</sequence>
<evidence type="ECO:0000259" key="1">
    <source>
        <dbReference type="Pfam" id="PF04784"/>
    </source>
</evidence>
<dbReference type="OrthoDB" id="418495at2759"/>
<evidence type="ECO:0000313" key="3">
    <source>
        <dbReference type="Proteomes" id="UP000708148"/>
    </source>
</evidence>
<accession>A0A8S1JEZ9</accession>
<reference evidence="2" key="1">
    <citation type="submission" date="2020-12" db="EMBL/GenBank/DDBJ databases">
        <authorList>
            <person name="Iha C."/>
        </authorList>
    </citation>
    <scope>NUCLEOTIDE SEQUENCE</scope>
</reference>
<dbReference type="Pfam" id="PF04784">
    <property type="entry name" value="DUF547"/>
    <property type="match status" value="1"/>
</dbReference>
<dbReference type="PANTHER" id="PTHR46361">
    <property type="entry name" value="ELECTRON CARRIER/ PROTEIN DISULFIDE OXIDOREDUCTASE"/>
    <property type="match status" value="1"/>
</dbReference>
<name>A0A8S1JEZ9_9CHLO</name>
<comment type="caution">
    <text evidence="2">The sequence shown here is derived from an EMBL/GenBank/DDBJ whole genome shotgun (WGS) entry which is preliminary data.</text>
</comment>
<dbReference type="InterPro" id="IPR006869">
    <property type="entry name" value="DUF547"/>
</dbReference>
<proteinExistence type="predicted"/>
<protein>
    <recommendedName>
        <fullName evidence="1">DUF547 domain-containing protein</fullName>
    </recommendedName>
</protein>
<dbReference type="AlphaFoldDB" id="A0A8S1JEZ9"/>
<evidence type="ECO:0000313" key="2">
    <source>
        <dbReference type="EMBL" id="CAD7704591.1"/>
    </source>
</evidence>
<keyword evidence="3" id="KW-1185">Reference proteome</keyword>
<gene>
    <name evidence="2" type="ORF">OSTQU699_LOCUS9946</name>
</gene>
<dbReference type="Proteomes" id="UP000708148">
    <property type="component" value="Unassembled WGS sequence"/>
</dbReference>
<dbReference type="PANTHER" id="PTHR46361:SF3">
    <property type="entry name" value="ELECTRON CARRIER_ PROTEIN DISULFIDE OXIDOREDUCTASE"/>
    <property type="match status" value="1"/>
</dbReference>
<dbReference type="EMBL" id="CAJHUC010002928">
    <property type="protein sequence ID" value="CAD7704591.1"/>
    <property type="molecule type" value="Genomic_DNA"/>
</dbReference>
<organism evidence="2 3">
    <name type="scientific">Ostreobium quekettii</name>
    <dbReference type="NCBI Taxonomy" id="121088"/>
    <lineage>
        <taxon>Eukaryota</taxon>
        <taxon>Viridiplantae</taxon>
        <taxon>Chlorophyta</taxon>
        <taxon>core chlorophytes</taxon>
        <taxon>Ulvophyceae</taxon>
        <taxon>TCBD clade</taxon>
        <taxon>Bryopsidales</taxon>
        <taxon>Ostreobineae</taxon>
        <taxon>Ostreobiaceae</taxon>
        <taxon>Ostreobium</taxon>
    </lineage>
</organism>